<dbReference type="EMBL" id="AP007255">
    <property type="protein sequence ID" value="BAE51444.1"/>
    <property type="molecule type" value="Genomic_DNA"/>
</dbReference>
<evidence type="ECO:0000313" key="4">
    <source>
        <dbReference type="EMBL" id="BAE51444.1"/>
    </source>
</evidence>
<dbReference type="Pfam" id="PF00072">
    <property type="entry name" value="Response_reg"/>
    <property type="match status" value="1"/>
</dbReference>
<gene>
    <name evidence="4" type="ordered locus">amb2640</name>
</gene>
<feature type="domain" description="Response regulatory" evidence="3">
    <location>
        <begin position="3"/>
        <end position="119"/>
    </location>
</feature>
<dbReference type="AlphaFoldDB" id="Q2W3Y1"/>
<evidence type="ECO:0000313" key="5">
    <source>
        <dbReference type="Proteomes" id="UP000007058"/>
    </source>
</evidence>
<protein>
    <submittedName>
        <fullName evidence="4">FOG: CheY-like receiver</fullName>
    </submittedName>
</protein>
<dbReference type="PROSITE" id="PS50110">
    <property type="entry name" value="RESPONSE_REGULATORY"/>
    <property type="match status" value="1"/>
</dbReference>
<keyword evidence="5" id="KW-1185">Reference proteome</keyword>
<dbReference type="KEGG" id="mag:amb2640"/>
<accession>Q2W3Y1</accession>
<sequence>MSHCLVIDDSKLIRTIHTRMLEQLGLRVSEAEHGADALEICATGMPDLVLVDWNMPVMDGFAFLKALRAMPGGQAPKVVLCTIEGDLEHITCALAEGADEYIMKPFDAEILAAKLAATGIAIPERPQRGDPLADGR</sequence>
<dbReference type="SUPFAM" id="SSF52172">
    <property type="entry name" value="CheY-like"/>
    <property type="match status" value="1"/>
</dbReference>
<dbReference type="GO" id="GO:0000160">
    <property type="term" value="P:phosphorelay signal transduction system"/>
    <property type="evidence" value="ECO:0007669"/>
    <property type="project" value="InterPro"/>
</dbReference>
<dbReference type="InterPro" id="IPR001789">
    <property type="entry name" value="Sig_transdc_resp-reg_receiver"/>
</dbReference>
<evidence type="ECO:0000256" key="1">
    <source>
        <dbReference type="ARBA" id="ARBA00022553"/>
    </source>
</evidence>
<dbReference type="SMART" id="SM00448">
    <property type="entry name" value="REC"/>
    <property type="match status" value="1"/>
</dbReference>
<dbReference type="Gene3D" id="3.40.50.2300">
    <property type="match status" value="1"/>
</dbReference>
<dbReference type="PANTHER" id="PTHR44591">
    <property type="entry name" value="STRESS RESPONSE REGULATOR PROTEIN 1"/>
    <property type="match status" value="1"/>
</dbReference>
<dbReference type="PANTHER" id="PTHR44591:SF3">
    <property type="entry name" value="RESPONSE REGULATORY DOMAIN-CONTAINING PROTEIN"/>
    <property type="match status" value="1"/>
</dbReference>
<dbReference type="Proteomes" id="UP000007058">
    <property type="component" value="Chromosome"/>
</dbReference>
<organism evidence="4 5">
    <name type="scientific">Paramagnetospirillum magneticum (strain ATCC 700264 / AMB-1)</name>
    <name type="common">Magnetospirillum magneticum</name>
    <dbReference type="NCBI Taxonomy" id="342108"/>
    <lineage>
        <taxon>Bacteria</taxon>
        <taxon>Pseudomonadati</taxon>
        <taxon>Pseudomonadota</taxon>
        <taxon>Alphaproteobacteria</taxon>
        <taxon>Rhodospirillales</taxon>
        <taxon>Magnetospirillaceae</taxon>
        <taxon>Paramagnetospirillum</taxon>
    </lineage>
</organism>
<dbReference type="HOGENOM" id="CLU_000445_69_12_5"/>
<evidence type="ECO:0000259" key="3">
    <source>
        <dbReference type="PROSITE" id="PS50110"/>
    </source>
</evidence>
<proteinExistence type="predicted"/>
<evidence type="ECO:0000256" key="2">
    <source>
        <dbReference type="PROSITE-ProRule" id="PRU00169"/>
    </source>
</evidence>
<dbReference type="RefSeq" id="WP_011385020.1">
    <property type="nucleotide sequence ID" value="NC_007626.1"/>
</dbReference>
<name>Q2W3Y1_PARM1</name>
<keyword evidence="1 2" id="KW-0597">Phosphoprotein</keyword>
<reference evidence="4 5" key="1">
    <citation type="journal article" date="2005" name="DNA Res.">
        <title>Complete genome sequence of the facultative anaerobic magnetotactic bacterium Magnetospirillum sp. strain AMB-1.</title>
        <authorList>
            <person name="Matsunaga T."/>
            <person name="Okamura Y."/>
            <person name="Fukuda Y."/>
            <person name="Wahyudi A.T."/>
            <person name="Murase Y."/>
            <person name="Takeyama H."/>
        </authorList>
    </citation>
    <scope>NUCLEOTIDE SEQUENCE [LARGE SCALE GENOMIC DNA]</scope>
    <source>
        <strain evidence="5">ATCC 700264 / AMB-1</strain>
    </source>
</reference>
<dbReference type="InterPro" id="IPR011006">
    <property type="entry name" value="CheY-like_superfamily"/>
</dbReference>
<feature type="modified residue" description="4-aspartylphosphate" evidence="2">
    <location>
        <position position="52"/>
    </location>
</feature>
<dbReference type="STRING" id="342108.amb2640"/>
<dbReference type="OrthoDB" id="9800897at2"/>
<dbReference type="InterPro" id="IPR050595">
    <property type="entry name" value="Bact_response_regulator"/>
</dbReference>